<evidence type="ECO:0000313" key="2">
    <source>
        <dbReference type="Proteomes" id="UP001642360"/>
    </source>
</evidence>
<protein>
    <submittedName>
        <fullName evidence="1">Uncharacterized protein</fullName>
    </submittedName>
</protein>
<reference evidence="1 2" key="1">
    <citation type="submission" date="2024-02" db="EMBL/GenBank/DDBJ databases">
        <authorList>
            <person name="Vignale AGUSTIN F."/>
            <person name="Sosa J E."/>
            <person name="Modenutti C."/>
        </authorList>
    </citation>
    <scope>NUCLEOTIDE SEQUENCE [LARGE SCALE GENOMIC DNA]</scope>
</reference>
<feature type="non-terminal residue" evidence="1">
    <location>
        <position position="1"/>
    </location>
</feature>
<dbReference type="AlphaFoldDB" id="A0ABC8SNM0"/>
<keyword evidence="2" id="KW-1185">Reference proteome</keyword>
<dbReference type="EMBL" id="CAUOFW020003181">
    <property type="protein sequence ID" value="CAK9158485.1"/>
    <property type="molecule type" value="Genomic_DNA"/>
</dbReference>
<accession>A0ABC8SNM0</accession>
<name>A0ABC8SNM0_9AQUA</name>
<organism evidence="1 2">
    <name type="scientific">Ilex paraguariensis</name>
    <name type="common">yerba mate</name>
    <dbReference type="NCBI Taxonomy" id="185542"/>
    <lineage>
        <taxon>Eukaryota</taxon>
        <taxon>Viridiplantae</taxon>
        <taxon>Streptophyta</taxon>
        <taxon>Embryophyta</taxon>
        <taxon>Tracheophyta</taxon>
        <taxon>Spermatophyta</taxon>
        <taxon>Magnoliopsida</taxon>
        <taxon>eudicotyledons</taxon>
        <taxon>Gunneridae</taxon>
        <taxon>Pentapetalae</taxon>
        <taxon>asterids</taxon>
        <taxon>campanulids</taxon>
        <taxon>Aquifoliales</taxon>
        <taxon>Aquifoliaceae</taxon>
        <taxon>Ilex</taxon>
    </lineage>
</organism>
<evidence type="ECO:0000313" key="1">
    <source>
        <dbReference type="EMBL" id="CAK9158485.1"/>
    </source>
</evidence>
<comment type="caution">
    <text evidence="1">The sequence shown here is derived from an EMBL/GenBank/DDBJ whole genome shotgun (WGS) entry which is preliminary data.</text>
</comment>
<gene>
    <name evidence="1" type="ORF">ILEXP_LOCUS27129</name>
</gene>
<dbReference type="Proteomes" id="UP001642360">
    <property type="component" value="Unassembled WGS sequence"/>
</dbReference>
<proteinExistence type="predicted"/>
<sequence>LEKEIPTCVENEDYFEIIPDIYNQLYVQFLKQNEKMLSFSGQVNSSEEETRALQVDLVKSKAQICGLEDEKKFLLD</sequence>